<dbReference type="Proteomes" id="UP001458880">
    <property type="component" value="Unassembled WGS sequence"/>
</dbReference>
<evidence type="ECO:0000313" key="2">
    <source>
        <dbReference type="Proteomes" id="UP001458880"/>
    </source>
</evidence>
<accession>A0AAW1KN70</accession>
<evidence type="ECO:0008006" key="3">
    <source>
        <dbReference type="Google" id="ProtNLM"/>
    </source>
</evidence>
<dbReference type="AlphaFoldDB" id="A0AAW1KN70"/>
<name>A0AAW1KN70_POPJA</name>
<proteinExistence type="predicted"/>
<comment type="caution">
    <text evidence="1">The sequence shown here is derived from an EMBL/GenBank/DDBJ whole genome shotgun (WGS) entry which is preliminary data.</text>
</comment>
<evidence type="ECO:0000313" key="1">
    <source>
        <dbReference type="EMBL" id="KAK9720754.1"/>
    </source>
</evidence>
<gene>
    <name evidence="1" type="ORF">QE152_g21892</name>
</gene>
<protein>
    <recommendedName>
        <fullName evidence="3">PiggyBac transposable element-derived protein domain-containing protein</fullName>
    </recommendedName>
</protein>
<keyword evidence="2" id="KW-1185">Reference proteome</keyword>
<organism evidence="1 2">
    <name type="scientific">Popillia japonica</name>
    <name type="common">Japanese beetle</name>
    <dbReference type="NCBI Taxonomy" id="7064"/>
    <lineage>
        <taxon>Eukaryota</taxon>
        <taxon>Metazoa</taxon>
        <taxon>Ecdysozoa</taxon>
        <taxon>Arthropoda</taxon>
        <taxon>Hexapoda</taxon>
        <taxon>Insecta</taxon>
        <taxon>Pterygota</taxon>
        <taxon>Neoptera</taxon>
        <taxon>Endopterygota</taxon>
        <taxon>Coleoptera</taxon>
        <taxon>Polyphaga</taxon>
        <taxon>Scarabaeiformia</taxon>
        <taxon>Scarabaeidae</taxon>
        <taxon>Rutelinae</taxon>
        <taxon>Popillia</taxon>
    </lineage>
</organism>
<dbReference type="EMBL" id="JASPKY010000207">
    <property type="protein sequence ID" value="KAK9720754.1"/>
    <property type="molecule type" value="Genomic_DNA"/>
</dbReference>
<reference evidence="1 2" key="1">
    <citation type="journal article" date="2024" name="BMC Genomics">
        <title>De novo assembly and annotation of Popillia japonica's genome with initial clues to its potential as an invasive pest.</title>
        <authorList>
            <person name="Cucini C."/>
            <person name="Boschi S."/>
            <person name="Funari R."/>
            <person name="Cardaioli E."/>
            <person name="Iannotti N."/>
            <person name="Marturano G."/>
            <person name="Paoli F."/>
            <person name="Bruttini M."/>
            <person name="Carapelli A."/>
            <person name="Frati F."/>
            <person name="Nardi F."/>
        </authorList>
    </citation>
    <scope>NUCLEOTIDE SEQUENCE [LARGE SCALE GENOMIC DNA]</scope>
    <source>
        <strain evidence="1">DMR45628</strain>
    </source>
</reference>
<dbReference type="PANTHER" id="PTHR47272">
    <property type="entry name" value="DDE_TNP_1_7 DOMAIN-CONTAINING PROTEIN"/>
    <property type="match status" value="1"/>
</dbReference>
<sequence>MDLTKRLYKQKINLEEMSDEQLLELIESVETPDGSFDSDDSVADPTYVYNIETDILPEDAEQAIAECVHNMGVARTTDEFLEANFSLNLSTMDIPAANSTFVEDVPVVETVATQEPSTSYATTKKASFKCKRARSPLPTAEATGLSVQPNQIRLFYHFVDMASTNAFILYKRLHAEKTNDSNNVTDEELLLQLLDFRNEITAGLVSIKKNRSVGRPSIAQNLNERLSPQPSISGVRKRAVYQVPDVRFDGVDHFPVWVDRKAKKRCKHCKKSDTQVVCSKCDLHLCGQIDKNCFWDYHHRK</sequence>